<evidence type="ECO:0000256" key="1">
    <source>
        <dbReference type="ARBA" id="ARBA00023015"/>
    </source>
</evidence>
<dbReference type="PANTHER" id="PTHR43280">
    <property type="entry name" value="ARAC-FAMILY TRANSCRIPTIONAL REGULATOR"/>
    <property type="match status" value="1"/>
</dbReference>
<dbReference type="Gene3D" id="1.10.10.60">
    <property type="entry name" value="Homeodomain-like"/>
    <property type="match status" value="2"/>
</dbReference>
<keyword evidence="4" id="KW-0597">Phosphoprotein</keyword>
<keyword evidence="3" id="KW-0804">Transcription</keyword>
<dbReference type="InterPro" id="IPR011006">
    <property type="entry name" value="CheY-like_superfamily"/>
</dbReference>
<dbReference type="Pfam" id="PF00072">
    <property type="entry name" value="Response_reg"/>
    <property type="match status" value="1"/>
</dbReference>
<name>A0ABX1YF57_9BACL</name>
<dbReference type="Proteomes" id="UP000596857">
    <property type="component" value="Unassembled WGS sequence"/>
</dbReference>
<keyword evidence="1" id="KW-0805">Transcription regulation</keyword>
<keyword evidence="8" id="KW-1185">Reference proteome</keyword>
<evidence type="ECO:0000259" key="6">
    <source>
        <dbReference type="PROSITE" id="PS50110"/>
    </source>
</evidence>
<dbReference type="PROSITE" id="PS50110">
    <property type="entry name" value="RESPONSE_REGULATORY"/>
    <property type="match status" value="1"/>
</dbReference>
<dbReference type="PROSITE" id="PS01124">
    <property type="entry name" value="HTH_ARAC_FAMILY_2"/>
    <property type="match status" value="1"/>
</dbReference>
<evidence type="ECO:0000313" key="8">
    <source>
        <dbReference type="Proteomes" id="UP000596857"/>
    </source>
</evidence>
<dbReference type="Pfam" id="PF12833">
    <property type="entry name" value="HTH_18"/>
    <property type="match status" value="1"/>
</dbReference>
<dbReference type="SMART" id="SM00448">
    <property type="entry name" value="REC"/>
    <property type="match status" value="1"/>
</dbReference>
<protein>
    <submittedName>
        <fullName evidence="7">Response regulator</fullName>
    </submittedName>
</protein>
<dbReference type="EMBL" id="WHOB01000021">
    <property type="protein sequence ID" value="NOU79014.1"/>
    <property type="molecule type" value="Genomic_DNA"/>
</dbReference>
<dbReference type="SUPFAM" id="SSF46689">
    <property type="entry name" value="Homeodomain-like"/>
    <property type="match status" value="2"/>
</dbReference>
<dbReference type="RefSeq" id="WP_171716948.1">
    <property type="nucleotide sequence ID" value="NZ_WHOB01000021.1"/>
</dbReference>
<accession>A0ABX1YF57</accession>
<dbReference type="InterPro" id="IPR009057">
    <property type="entry name" value="Homeodomain-like_sf"/>
</dbReference>
<dbReference type="InterPro" id="IPR018062">
    <property type="entry name" value="HTH_AraC-typ_CS"/>
</dbReference>
<organism evidence="7 8">
    <name type="scientific">Paenibacillus phytohabitans</name>
    <dbReference type="NCBI Taxonomy" id="2654978"/>
    <lineage>
        <taxon>Bacteria</taxon>
        <taxon>Bacillati</taxon>
        <taxon>Bacillota</taxon>
        <taxon>Bacilli</taxon>
        <taxon>Bacillales</taxon>
        <taxon>Paenibacillaceae</taxon>
        <taxon>Paenibacillus</taxon>
    </lineage>
</organism>
<gene>
    <name evidence="7" type="ORF">GC101_08975</name>
</gene>
<feature type="domain" description="HTH araC/xylS-type" evidence="5">
    <location>
        <begin position="444"/>
        <end position="542"/>
    </location>
</feature>
<dbReference type="InterPro" id="IPR018060">
    <property type="entry name" value="HTH_AraC"/>
</dbReference>
<dbReference type="PROSITE" id="PS00041">
    <property type="entry name" value="HTH_ARAC_FAMILY_1"/>
    <property type="match status" value="1"/>
</dbReference>
<dbReference type="CDD" id="cd17536">
    <property type="entry name" value="REC_YesN-like"/>
    <property type="match status" value="1"/>
</dbReference>
<sequence>MGSLLIIDDELEILDSLRDMFKYEVSEDIDVYTANSARKAIELLDRIKFDVVMTDIRMPGMNGIELFRVIKNNWPKCRVIFLTGYKEFDYLYEINEYKDVRYLLKSEEDSVIIQTVLEAFSEIRSMMTENFVSPADVMRQDKAQMWLRKEFINQVIYSKSTPDNLQQQINDFNIPINVTLPMLAFLFHLDNITSDELLGREYELYEDLFRIVQHFMPSQVQAYIHFMANSYGLLIMQPKDLADTLTPAWDRLFHISFGALEYIQENFKETLSKSVSFVTSSKPCMFDQLAEHYEQLKRLAISKIGMNEQMIIIAEKAVLPETNDTLSPVMLQPKVQTLVTNLELRKTAQYFETLDGLTESISQASQKYYDIKWDLYYSIAIKLIHFINENHLTEAISGKISLDLLLTKKQPSWEHALNYLYEVSHCIFGILDAEPRNRTNEALHKVVIYIENNLNEDLTLNRLAEIGCFNPSYLSRIFKQTYGSNLSEYIVKQRMDLAKRMLCTTTKRINEISLIAGYTSHHSFTRVFKHIVGVSPVEYRDKYGEFK</sequence>
<keyword evidence="2" id="KW-0238">DNA-binding</keyword>
<evidence type="ECO:0000256" key="3">
    <source>
        <dbReference type="ARBA" id="ARBA00023163"/>
    </source>
</evidence>
<evidence type="ECO:0000259" key="5">
    <source>
        <dbReference type="PROSITE" id="PS01124"/>
    </source>
</evidence>
<reference evidence="7 8" key="1">
    <citation type="submission" date="2019-10" db="EMBL/GenBank/DDBJ databases">
        <title>Description of Paenibacillus terricola sp. nov.</title>
        <authorList>
            <person name="Carlier A."/>
            <person name="Qi S."/>
        </authorList>
    </citation>
    <scope>NUCLEOTIDE SEQUENCE [LARGE SCALE GENOMIC DNA]</scope>
    <source>
        <strain evidence="7 8">LMG 31459</strain>
    </source>
</reference>
<dbReference type="InterPro" id="IPR001789">
    <property type="entry name" value="Sig_transdc_resp-reg_receiver"/>
</dbReference>
<evidence type="ECO:0000256" key="4">
    <source>
        <dbReference type="PROSITE-ProRule" id="PRU00169"/>
    </source>
</evidence>
<comment type="caution">
    <text evidence="7">The sequence shown here is derived from an EMBL/GenBank/DDBJ whole genome shotgun (WGS) entry which is preliminary data.</text>
</comment>
<evidence type="ECO:0000256" key="2">
    <source>
        <dbReference type="ARBA" id="ARBA00023125"/>
    </source>
</evidence>
<feature type="modified residue" description="4-aspartylphosphate" evidence="4">
    <location>
        <position position="55"/>
    </location>
</feature>
<evidence type="ECO:0000313" key="7">
    <source>
        <dbReference type="EMBL" id="NOU79014.1"/>
    </source>
</evidence>
<proteinExistence type="predicted"/>
<feature type="domain" description="Response regulatory" evidence="6">
    <location>
        <begin position="3"/>
        <end position="120"/>
    </location>
</feature>
<dbReference type="SUPFAM" id="SSF52172">
    <property type="entry name" value="CheY-like"/>
    <property type="match status" value="1"/>
</dbReference>
<dbReference type="Gene3D" id="3.40.50.2300">
    <property type="match status" value="1"/>
</dbReference>
<dbReference type="PANTHER" id="PTHR43280:SF2">
    <property type="entry name" value="HTH-TYPE TRANSCRIPTIONAL REGULATOR EXSA"/>
    <property type="match status" value="1"/>
</dbReference>
<dbReference type="SMART" id="SM00342">
    <property type="entry name" value="HTH_ARAC"/>
    <property type="match status" value="1"/>
</dbReference>